<proteinExistence type="inferred from homology"/>
<keyword evidence="4 7" id="KW-0554">One-carbon metabolism</keyword>
<dbReference type="PIRSF" id="PIRSF000194">
    <property type="entry name" value="DHFR"/>
    <property type="match status" value="1"/>
</dbReference>
<dbReference type="GO" id="GO:0046655">
    <property type="term" value="P:folic acid metabolic process"/>
    <property type="evidence" value="ECO:0007669"/>
    <property type="project" value="TreeGrafter"/>
</dbReference>
<protein>
    <recommendedName>
        <fullName evidence="3 7">Dihydrofolate reductase</fullName>
        <ecNumber evidence="3 7">1.5.1.3</ecNumber>
    </recommendedName>
</protein>
<evidence type="ECO:0000256" key="5">
    <source>
        <dbReference type="ARBA" id="ARBA00022857"/>
    </source>
</evidence>
<dbReference type="UniPathway" id="UPA00077">
    <property type="reaction ID" value="UER00158"/>
</dbReference>
<dbReference type="GO" id="GO:0006730">
    <property type="term" value="P:one-carbon metabolic process"/>
    <property type="evidence" value="ECO:0007669"/>
    <property type="project" value="UniProtKB-KW"/>
</dbReference>
<evidence type="ECO:0000256" key="3">
    <source>
        <dbReference type="ARBA" id="ARBA00012856"/>
    </source>
</evidence>
<dbReference type="RefSeq" id="WP_092651301.1">
    <property type="nucleotide sequence ID" value="NZ_FOHA01000005.1"/>
</dbReference>
<comment type="similarity">
    <text evidence="2 7">Belongs to the dihydrofolate reductase family.</text>
</comment>
<evidence type="ECO:0000256" key="2">
    <source>
        <dbReference type="ARBA" id="ARBA00009539"/>
    </source>
</evidence>
<evidence type="ECO:0000256" key="6">
    <source>
        <dbReference type="ARBA" id="ARBA00023002"/>
    </source>
</evidence>
<dbReference type="GO" id="GO:0046452">
    <property type="term" value="P:dihydrofolate metabolic process"/>
    <property type="evidence" value="ECO:0007669"/>
    <property type="project" value="TreeGrafter"/>
</dbReference>
<dbReference type="Gene3D" id="3.40.430.10">
    <property type="entry name" value="Dihydrofolate Reductase, subunit A"/>
    <property type="match status" value="1"/>
</dbReference>
<keyword evidence="10" id="KW-1185">Reference proteome</keyword>
<dbReference type="STRING" id="142588.SAMN04488559_105147"/>
<keyword evidence="5 7" id="KW-0521">NADP</keyword>
<comment type="pathway">
    <text evidence="1 7">Cofactor biosynthesis; tetrahydrofolate biosynthesis; 5,6,7,8-tetrahydrofolate from 7,8-dihydrofolate: step 1/1.</text>
</comment>
<dbReference type="InterPro" id="IPR012259">
    <property type="entry name" value="DHFR"/>
</dbReference>
<dbReference type="AlphaFoldDB" id="A0A1H9RWK4"/>
<comment type="function">
    <text evidence="7">Key enzyme in folate metabolism. Catalyzes an essential reaction for de novo glycine and purine synthesis, and for DNA precursor synthesis.</text>
</comment>
<dbReference type="PROSITE" id="PS51330">
    <property type="entry name" value="DHFR_2"/>
    <property type="match status" value="1"/>
</dbReference>
<dbReference type="PANTHER" id="PTHR48069:SF3">
    <property type="entry name" value="DIHYDROFOLATE REDUCTASE"/>
    <property type="match status" value="1"/>
</dbReference>
<dbReference type="PANTHER" id="PTHR48069">
    <property type="entry name" value="DIHYDROFOLATE REDUCTASE"/>
    <property type="match status" value="1"/>
</dbReference>
<dbReference type="GO" id="GO:0004146">
    <property type="term" value="F:dihydrofolate reductase activity"/>
    <property type="evidence" value="ECO:0007669"/>
    <property type="project" value="UniProtKB-EC"/>
</dbReference>
<dbReference type="Proteomes" id="UP000198948">
    <property type="component" value="Unassembled WGS sequence"/>
</dbReference>
<dbReference type="OrthoDB" id="9804315at2"/>
<name>A0A1H9RWK4_9LACT</name>
<evidence type="ECO:0000313" key="9">
    <source>
        <dbReference type="EMBL" id="SER77156.1"/>
    </source>
</evidence>
<evidence type="ECO:0000313" key="10">
    <source>
        <dbReference type="Proteomes" id="UP000198948"/>
    </source>
</evidence>
<dbReference type="PRINTS" id="PR00070">
    <property type="entry name" value="DHFR"/>
</dbReference>
<dbReference type="CDD" id="cd00209">
    <property type="entry name" value="DHFR"/>
    <property type="match status" value="1"/>
</dbReference>
<evidence type="ECO:0000259" key="8">
    <source>
        <dbReference type="PROSITE" id="PS51330"/>
    </source>
</evidence>
<sequence length="164" mass="19047">MTLAFIWAQDEAGTIGLENKLPWHLPNDLRFFKEKTLKQVIVMGRKTFEGMGKRALPGRKTIVLTTDLNYQADQVAIMHSKEEVLAFAKEYEGITYITGGANIYQLFLEDATLLYRTVIHEKFLGDTVFPKVNWEEWQLVEKIEGQLDEKNKFAHSFEKYERNA</sequence>
<organism evidence="9 10">
    <name type="scientific">Isobaculum melis</name>
    <dbReference type="NCBI Taxonomy" id="142588"/>
    <lineage>
        <taxon>Bacteria</taxon>
        <taxon>Bacillati</taxon>
        <taxon>Bacillota</taxon>
        <taxon>Bacilli</taxon>
        <taxon>Lactobacillales</taxon>
        <taxon>Carnobacteriaceae</taxon>
        <taxon>Isobaculum</taxon>
    </lineage>
</organism>
<feature type="domain" description="DHFR" evidence="8">
    <location>
        <begin position="2"/>
        <end position="162"/>
    </location>
</feature>
<dbReference type="GO" id="GO:0005829">
    <property type="term" value="C:cytosol"/>
    <property type="evidence" value="ECO:0007669"/>
    <property type="project" value="TreeGrafter"/>
</dbReference>
<dbReference type="GO" id="GO:0050661">
    <property type="term" value="F:NADP binding"/>
    <property type="evidence" value="ECO:0007669"/>
    <property type="project" value="InterPro"/>
</dbReference>
<reference evidence="9 10" key="1">
    <citation type="submission" date="2016-10" db="EMBL/GenBank/DDBJ databases">
        <authorList>
            <person name="de Groot N.N."/>
        </authorList>
    </citation>
    <scope>NUCLEOTIDE SEQUENCE [LARGE SCALE GENOMIC DNA]</scope>
    <source>
        <strain evidence="9 10">DSM 13760</strain>
    </source>
</reference>
<dbReference type="EC" id="1.5.1.3" evidence="3 7"/>
<keyword evidence="6 7" id="KW-0560">Oxidoreductase</keyword>
<dbReference type="GO" id="GO:0046654">
    <property type="term" value="P:tetrahydrofolate biosynthetic process"/>
    <property type="evidence" value="ECO:0007669"/>
    <property type="project" value="UniProtKB-UniPathway"/>
</dbReference>
<dbReference type="Pfam" id="PF00186">
    <property type="entry name" value="DHFR_1"/>
    <property type="match status" value="1"/>
</dbReference>
<dbReference type="EMBL" id="FOHA01000005">
    <property type="protein sequence ID" value="SER77156.1"/>
    <property type="molecule type" value="Genomic_DNA"/>
</dbReference>
<dbReference type="SUPFAM" id="SSF53597">
    <property type="entry name" value="Dihydrofolate reductase-like"/>
    <property type="match status" value="1"/>
</dbReference>
<accession>A0A1H9RWK4</accession>
<comment type="catalytic activity">
    <reaction evidence="7">
        <text>(6S)-5,6,7,8-tetrahydrofolate + NADP(+) = 7,8-dihydrofolate + NADPH + H(+)</text>
        <dbReference type="Rhea" id="RHEA:15009"/>
        <dbReference type="ChEBI" id="CHEBI:15378"/>
        <dbReference type="ChEBI" id="CHEBI:57451"/>
        <dbReference type="ChEBI" id="CHEBI:57453"/>
        <dbReference type="ChEBI" id="CHEBI:57783"/>
        <dbReference type="ChEBI" id="CHEBI:58349"/>
        <dbReference type="EC" id="1.5.1.3"/>
    </reaction>
</comment>
<gene>
    <name evidence="9" type="ORF">SAMN04488559_105147</name>
</gene>
<evidence type="ECO:0000256" key="4">
    <source>
        <dbReference type="ARBA" id="ARBA00022563"/>
    </source>
</evidence>
<dbReference type="InterPro" id="IPR001796">
    <property type="entry name" value="DHFR_dom"/>
</dbReference>
<evidence type="ECO:0000256" key="7">
    <source>
        <dbReference type="PIRNR" id="PIRNR000194"/>
    </source>
</evidence>
<dbReference type="InterPro" id="IPR024072">
    <property type="entry name" value="DHFR-like_dom_sf"/>
</dbReference>
<evidence type="ECO:0000256" key="1">
    <source>
        <dbReference type="ARBA" id="ARBA00004903"/>
    </source>
</evidence>